<name>A0A9R1UBZ1_9HYME</name>
<proteinExistence type="predicted"/>
<dbReference type="PROSITE" id="PS50092">
    <property type="entry name" value="TSP1"/>
    <property type="match status" value="2"/>
</dbReference>
<dbReference type="Pfam" id="PF00090">
    <property type="entry name" value="TSP_1"/>
    <property type="match status" value="2"/>
</dbReference>
<dbReference type="InterPro" id="IPR036383">
    <property type="entry name" value="TSP1_rpt_sf"/>
</dbReference>
<dbReference type="OrthoDB" id="5989160at2759"/>
<reference evidence="2" key="1">
    <citation type="submission" date="2025-08" db="UniProtKB">
        <authorList>
            <consortium name="RefSeq"/>
        </authorList>
    </citation>
    <scope>IDENTIFICATION</scope>
    <source>
        <strain evidence="2">USDA-PBARC FA_bdor</strain>
        <tissue evidence="2">Whole organism</tissue>
    </source>
</reference>
<dbReference type="Gene3D" id="2.20.100.10">
    <property type="entry name" value="Thrombospondin type-1 (TSP1) repeat"/>
    <property type="match status" value="2"/>
</dbReference>
<dbReference type="SUPFAM" id="SSF82895">
    <property type="entry name" value="TSP-1 type 1 repeat"/>
    <property type="match status" value="2"/>
</dbReference>
<evidence type="ECO:0000313" key="2">
    <source>
        <dbReference type="RefSeq" id="XP_011315477.1"/>
    </source>
</evidence>
<dbReference type="GeneID" id="105274241"/>
<evidence type="ECO:0000313" key="1">
    <source>
        <dbReference type="Proteomes" id="UP000694866"/>
    </source>
</evidence>
<gene>
    <name evidence="2" type="primary">LOC105274241</name>
</gene>
<accession>A0A9R1UBZ1</accession>
<dbReference type="Proteomes" id="UP000694866">
    <property type="component" value="Unplaced"/>
</dbReference>
<protein>
    <submittedName>
        <fullName evidence="2">Thrombospondin-2 isoform X2</fullName>
    </submittedName>
</protein>
<dbReference type="InterPro" id="IPR000884">
    <property type="entry name" value="TSP1_rpt"/>
</dbReference>
<dbReference type="RefSeq" id="XP_011315477.1">
    <property type="nucleotide sequence ID" value="XM_011317175.1"/>
</dbReference>
<organism evidence="1 2">
    <name type="scientific">Fopius arisanus</name>
    <dbReference type="NCBI Taxonomy" id="64838"/>
    <lineage>
        <taxon>Eukaryota</taxon>
        <taxon>Metazoa</taxon>
        <taxon>Ecdysozoa</taxon>
        <taxon>Arthropoda</taxon>
        <taxon>Hexapoda</taxon>
        <taxon>Insecta</taxon>
        <taxon>Pterygota</taxon>
        <taxon>Neoptera</taxon>
        <taxon>Endopterygota</taxon>
        <taxon>Hymenoptera</taxon>
        <taxon>Apocrita</taxon>
        <taxon>Ichneumonoidea</taxon>
        <taxon>Braconidae</taxon>
        <taxon>Opiinae</taxon>
        <taxon>Fopius</taxon>
    </lineage>
</organism>
<dbReference type="AlphaFoldDB" id="A0A9R1UBZ1"/>
<sequence>MTFISLCATVSIDKPETTASSSQTGRRVGRQGPKMWDQWSDWSGCSVTCGVGKLSRWRHCIAGGCSQGEKEQQLKTCTFPACLYEDGQPKIWDQWGKWSCCSASCGPGKVSRWRHCVAGGCAPGEKEAQIKQCYLSECDYPQ</sequence>
<dbReference type="SMART" id="SM00209">
    <property type="entry name" value="TSP1"/>
    <property type="match status" value="2"/>
</dbReference>
<keyword evidence="1" id="KW-1185">Reference proteome</keyword>